<dbReference type="OrthoDB" id="2119662at2759"/>
<proteinExistence type="predicted"/>
<dbReference type="GO" id="GO:0005886">
    <property type="term" value="C:plasma membrane"/>
    <property type="evidence" value="ECO:0007669"/>
    <property type="project" value="UniProtKB-SubCell"/>
</dbReference>
<keyword evidence="2" id="KW-0813">Transport</keyword>
<organism evidence="9 10">
    <name type="scientific">Niveomyces insectorum RCEF 264</name>
    <dbReference type="NCBI Taxonomy" id="1081102"/>
    <lineage>
        <taxon>Eukaryota</taxon>
        <taxon>Fungi</taxon>
        <taxon>Dikarya</taxon>
        <taxon>Ascomycota</taxon>
        <taxon>Pezizomycotina</taxon>
        <taxon>Sordariomycetes</taxon>
        <taxon>Hypocreomycetidae</taxon>
        <taxon>Hypocreales</taxon>
        <taxon>Cordycipitaceae</taxon>
        <taxon>Niveomyces</taxon>
    </lineage>
</organism>
<dbReference type="STRING" id="1081102.A0A167WDP2"/>
<evidence type="ECO:0000256" key="6">
    <source>
        <dbReference type="ARBA" id="ARBA00023136"/>
    </source>
</evidence>
<feature type="transmembrane region" description="Helical" evidence="8">
    <location>
        <begin position="436"/>
        <end position="456"/>
    </location>
</feature>
<evidence type="ECO:0000313" key="10">
    <source>
        <dbReference type="Proteomes" id="UP000076874"/>
    </source>
</evidence>
<evidence type="ECO:0000256" key="3">
    <source>
        <dbReference type="ARBA" id="ARBA00022475"/>
    </source>
</evidence>
<name>A0A167WDP2_9HYPO</name>
<dbReference type="InterPro" id="IPR052031">
    <property type="entry name" value="Membrane_Transporter-Flippase"/>
</dbReference>
<feature type="region of interest" description="Disordered" evidence="7">
    <location>
        <begin position="228"/>
        <end position="256"/>
    </location>
</feature>
<accession>A0A167WDP2</accession>
<evidence type="ECO:0000256" key="2">
    <source>
        <dbReference type="ARBA" id="ARBA00022448"/>
    </source>
</evidence>
<evidence type="ECO:0000313" key="9">
    <source>
        <dbReference type="EMBL" id="OAA63655.1"/>
    </source>
</evidence>
<feature type="transmembrane region" description="Helical" evidence="8">
    <location>
        <begin position="307"/>
        <end position="329"/>
    </location>
</feature>
<keyword evidence="10" id="KW-1185">Reference proteome</keyword>
<feature type="transmembrane region" description="Helical" evidence="8">
    <location>
        <begin position="137"/>
        <end position="156"/>
    </location>
</feature>
<evidence type="ECO:0000256" key="1">
    <source>
        <dbReference type="ARBA" id="ARBA00004651"/>
    </source>
</evidence>
<feature type="transmembrane region" description="Helical" evidence="8">
    <location>
        <begin position="168"/>
        <end position="191"/>
    </location>
</feature>
<keyword evidence="6 8" id="KW-0472">Membrane</keyword>
<gene>
    <name evidence="9" type="ORF">SPI_03818</name>
</gene>
<dbReference type="EMBL" id="AZHD01000005">
    <property type="protein sequence ID" value="OAA63655.1"/>
    <property type="molecule type" value="Genomic_DNA"/>
</dbReference>
<keyword evidence="3" id="KW-1003">Cell membrane</keyword>
<keyword evidence="4 8" id="KW-0812">Transmembrane</keyword>
<comment type="subcellular location">
    <subcellularLocation>
        <location evidence="1">Cell membrane</location>
        <topology evidence="1">Multi-pass membrane protein</topology>
    </subcellularLocation>
</comment>
<feature type="transmembrane region" description="Helical" evidence="8">
    <location>
        <begin position="93"/>
        <end position="125"/>
    </location>
</feature>
<feature type="transmembrane region" description="Helical" evidence="8">
    <location>
        <begin position="492"/>
        <end position="514"/>
    </location>
</feature>
<feature type="transmembrane region" description="Helical" evidence="8">
    <location>
        <begin position="20"/>
        <end position="38"/>
    </location>
</feature>
<sequence length="528" mass="57541">MDNGSRSATHRAVWWHRTSYSGALLFNVASFLLPALYSTLVKLWVADIDASLVVTTDVYTYIGVFAEVLNEGLPRAAWLVIGDKASRSLEERLGLAHTLILFQSVLGFLMSVGFVAGAAGFASVFVPVEVRAASVTYVRISAFSALSSALETAVAAATRALDAPDVPFAISTVKFIVNLVLDLLFISRFHIGRYQATVNMQAGVQLGCNLAAAFTGLAYFLLARKQQKQPSAPPSSNGGIENPQTGDGTAQDDEARYEQRENRSYDALRARVKAASESVMCPSFHHLVVLVRPGLVALFESAVRNILYLWLVSTIVALGSTYATAWGIFNTIRWGLIMVPVQALEATSLTFIGHSWGAWRHGIGIDNRHPDAAAFSTVLTIVKPALRSLSLALAVEVPLALILSFCGARPFARYLSGSDAVADVTAYMWKTIDWCYVFYAASTQAATILLATRPAWYLYQSLASNFLYVLPWAIACQVADLNVKNAWAYHRFVFGGSLVFSFVVVVVVVALWVWTLLTGRVKLDVFRA</sequence>
<dbReference type="Proteomes" id="UP000076874">
    <property type="component" value="Unassembled WGS sequence"/>
</dbReference>
<reference evidence="9 10" key="1">
    <citation type="journal article" date="2016" name="Genome Biol. Evol.">
        <title>Divergent and convergent evolution of fungal pathogenicity.</title>
        <authorList>
            <person name="Shang Y."/>
            <person name="Xiao G."/>
            <person name="Zheng P."/>
            <person name="Cen K."/>
            <person name="Zhan S."/>
            <person name="Wang C."/>
        </authorList>
    </citation>
    <scope>NUCLEOTIDE SEQUENCE [LARGE SCALE GENOMIC DNA]</scope>
    <source>
        <strain evidence="9 10">RCEF 264</strain>
    </source>
</reference>
<evidence type="ECO:0000256" key="4">
    <source>
        <dbReference type="ARBA" id="ARBA00022692"/>
    </source>
</evidence>
<keyword evidence="5 8" id="KW-1133">Transmembrane helix</keyword>
<evidence type="ECO:0000256" key="8">
    <source>
        <dbReference type="SAM" id="Phobius"/>
    </source>
</evidence>
<feature type="compositionally biased region" description="Polar residues" evidence="7">
    <location>
        <begin position="228"/>
        <end position="248"/>
    </location>
</feature>
<comment type="caution">
    <text evidence="9">The sequence shown here is derived from an EMBL/GenBank/DDBJ whole genome shotgun (WGS) entry which is preliminary data.</text>
</comment>
<evidence type="ECO:0000256" key="5">
    <source>
        <dbReference type="ARBA" id="ARBA00022989"/>
    </source>
</evidence>
<dbReference type="PANTHER" id="PTHR43549:SF2">
    <property type="entry name" value="MULTIDRUG RESISTANCE PROTEIN NORM-RELATED"/>
    <property type="match status" value="1"/>
</dbReference>
<evidence type="ECO:0000256" key="7">
    <source>
        <dbReference type="SAM" id="MobiDB-lite"/>
    </source>
</evidence>
<dbReference type="AlphaFoldDB" id="A0A167WDP2"/>
<dbReference type="PANTHER" id="PTHR43549">
    <property type="entry name" value="MULTIDRUG RESISTANCE PROTEIN YPNP-RELATED"/>
    <property type="match status" value="1"/>
</dbReference>
<feature type="transmembrane region" description="Helical" evidence="8">
    <location>
        <begin position="203"/>
        <end position="222"/>
    </location>
</feature>
<protein>
    <submittedName>
        <fullName evidence="9">Uncharacterized protein</fullName>
    </submittedName>
</protein>